<dbReference type="InterPro" id="IPR028765">
    <property type="entry name" value="IQCB1"/>
</dbReference>
<dbReference type="CDD" id="cd23767">
    <property type="entry name" value="IQCD"/>
    <property type="match status" value="1"/>
</dbReference>
<protein>
    <submittedName>
        <fullName evidence="2">IQ calmodulin-binding motif-containing protein 1</fullName>
    </submittedName>
</protein>
<evidence type="ECO:0000256" key="1">
    <source>
        <dbReference type="SAM" id="Coils"/>
    </source>
</evidence>
<accession>A0A6A4X7L5</accession>
<dbReference type="GO" id="GO:0005929">
    <property type="term" value="C:cilium"/>
    <property type="evidence" value="ECO:0007669"/>
    <property type="project" value="TreeGrafter"/>
</dbReference>
<dbReference type="GO" id="GO:0005516">
    <property type="term" value="F:calmodulin binding"/>
    <property type="evidence" value="ECO:0007669"/>
    <property type="project" value="InterPro"/>
</dbReference>
<keyword evidence="3" id="KW-1185">Reference proteome</keyword>
<evidence type="ECO:0000313" key="3">
    <source>
        <dbReference type="Proteomes" id="UP000440578"/>
    </source>
</evidence>
<dbReference type="PANTHER" id="PTHR15673:SF2">
    <property type="entry name" value="IQ CALMODULIN-BINDING MOTIF-CONTAINING PROTEIN 1"/>
    <property type="match status" value="1"/>
</dbReference>
<reference evidence="2 3" key="1">
    <citation type="submission" date="2019-07" db="EMBL/GenBank/DDBJ databases">
        <title>Draft genome assembly of a fouling barnacle, Amphibalanus amphitrite (Darwin, 1854): The first reference genome for Thecostraca.</title>
        <authorList>
            <person name="Kim W."/>
        </authorList>
    </citation>
    <scope>NUCLEOTIDE SEQUENCE [LARGE SCALE GENOMIC DNA]</scope>
    <source>
        <strain evidence="2">SNU_AA5</strain>
        <tissue evidence="2">Soma without cirri and trophi</tissue>
    </source>
</reference>
<dbReference type="Proteomes" id="UP000440578">
    <property type="component" value="Unassembled WGS sequence"/>
</dbReference>
<organism evidence="2 3">
    <name type="scientific">Amphibalanus amphitrite</name>
    <name type="common">Striped barnacle</name>
    <name type="synonym">Balanus amphitrite</name>
    <dbReference type="NCBI Taxonomy" id="1232801"/>
    <lineage>
        <taxon>Eukaryota</taxon>
        <taxon>Metazoa</taxon>
        <taxon>Ecdysozoa</taxon>
        <taxon>Arthropoda</taxon>
        <taxon>Crustacea</taxon>
        <taxon>Multicrustacea</taxon>
        <taxon>Cirripedia</taxon>
        <taxon>Thoracica</taxon>
        <taxon>Thoracicalcarea</taxon>
        <taxon>Balanomorpha</taxon>
        <taxon>Balanoidea</taxon>
        <taxon>Balanidae</taxon>
        <taxon>Amphibalaninae</taxon>
        <taxon>Amphibalanus</taxon>
    </lineage>
</organism>
<name>A0A6A4X7L5_AMPAM</name>
<dbReference type="PROSITE" id="PS50096">
    <property type="entry name" value="IQ"/>
    <property type="match status" value="2"/>
</dbReference>
<dbReference type="AlphaFoldDB" id="A0A6A4X7L5"/>
<dbReference type="EMBL" id="VIIS01000319">
    <property type="protein sequence ID" value="KAF0310332.1"/>
    <property type="molecule type" value="Genomic_DNA"/>
</dbReference>
<proteinExistence type="predicted"/>
<dbReference type="OrthoDB" id="8178106at2759"/>
<evidence type="ECO:0000313" key="2">
    <source>
        <dbReference type="EMBL" id="KAF0310332.1"/>
    </source>
</evidence>
<comment type="caution">
    <text evidence="2">The sequence shown here is derived from an EMBL/GenBank/DDBJ whole genome shotgun (WGS) entry which is preliminary data.</text>
</comment>
<dbReference type="SMART" id="SM00015">
    <property type="entry name" value="IQ"/>
    <property type="match status" value="3"/>
</dbReference>
<gene>
    <name evidence="2" type="primary">IQCB1</name>
    <name evidence="2" type="ORF">FJT64_018667</name>
</gene>
<dbReference type="PANTHER" id="PTHR15673">
    <property type="entry name" value="IQ CALMODULIN-BINDING MOTIF CONTAINING PROTEIN 1"/>
    <property type="match status" value="1"/>
</dbReference>
<dbReference type="Gene3D" id="1.20.5.190">
    <property type="match status" value="2"/>
</dbReference>
<dbReference type="Pfam" id="PF00612">
    <property type="entry name" value="IQ"/>
    <property type="match status" value="2"/>
</dbReference>
<feature type="coiled-coil region" evidence="1">
    <location>
        <begin position="305"/>
        <end position="359"/>
    </location>
</feature>
<dbReference type="GO" id="GO:0060271">
    <property type="term" value="P:cilium assembly"/>
    <property type="evidence" value="ECO:0007669"/>
    <property type="project" value="InterPro"/>
</dbReference>
<keyword evidence="1" id="KW-0175">Coiled coil</keyword>
<sequence length="482" mass="54274">MEDHLRIAVDRLGDPVVQETPGQGLCSPELVLLLASEHGPLCAAAVELVTAVVRRLGRRVSAALDDAEGFLELLDELVYKLSTISDPGCARAIVTVLMLMLENHADVLELVCQNYRGIRPVLKRWHGGGFDLLLLKFGVAVVSGDLQLAESEHLRRAATLIQAAYRGHRLRRRLADATGTITRLQRRIRRRQRRAFRQRLQQRWEETAAFSSALERQQRRREHTERVLRDVAQLSAGKVPAFLRTRREAAAARIQAAWRAYRVRRRLAEWRLQRRRQRAAVTVQRWWRRRLIGLRLDRALGEPPLEITLQEVEKYQQQIDSAVEAARAAAGPDAPVPTRAELQRQLAECEAALGRTARRLARDAACRRRCRQLLAHCQAVCSTMALPADQVPPHEFRCPDPRLAAEARRLHRRATARAAAPWWERLDEEGDGYGGLGPEERHGGMGREHGYGGMGNDALYGGVDLKDLYGTGNGDLFAGVSR</sequence>
<dbReference type="InterPro" id="IPR000048">
    <property type="entry name" value="IQ_motif_EF-hand-BS"/>
</dbReference>